<dbReference type="AlphaFoldDB" id="A0A0D2X5P5"/>
<reference evidence="3" key="1">
    <citation type="submission" date="2011-02" db="EMBL/GenBank/DDBJ databases">
        <title>The Genome Sequence of Capsaspora owczarzaki ATCC 30864.</title>
        <authorList>
            <person name="Russ C."/>
            <person name="Cuomo C."/>
            <person name="Burger G."/>
            <person name="Gray M.W."/>
            <person name="Holland P.W.H."/>
            <person name="King N."/>
            <person name="Lang F.B.F."/>
            <person name="Roger A.J."/>
            <person name="Ruiz-Trillo I."/>
            <person name="Young S.K."/>
            <person name="Zeng Q."/>
            <person name="Gargeya S."/>
            <person name="Alvarado L."/>
            <person name="Berlin A."/>
            <person name="Chapman S.B."/>
            <person name="Chen Z."/>
            <person name="Freedman E."/>
            <person name="Gellesch M."/>
            <person name="Goldberg J."/>
            <person name="Griggs A."/>
            <person name="Gujja S."/>
            <person name="Heilman E."/>
            <person name="Heiman D."/>
            <person name="Howarth C."/>
            <person name="Mehta T."/>
            <person name="Neiman D."/>
            <person name="Pearson M."/>
            <person name="Roberts A."/>
            <person name="Saif S."/>
            <person name="Shea T."/>
            <person name="Shenoy N."/>
            <person name="Sisk P."/>
            <person name="Stolte C."/>
            <person name="Sykes S."/>
            <person name="White J."/>
            <person name="Yandava C."/>
            <person name="Haas B."/>
            <person name="Nusbaum C."/>
            <person name="Birren B."/>
        </authorList>
    </citation>
    <scope>NUCLEOTIDE SEQUENCE</scope>
    <source>
        <strain evidence="3">ATCC 30864</strain>
    </source>
</reference>
<feature type="region of interest" description="Disordered" evidence="1">
    <location>
        <begin position="1"/>
        <end position="38"/>
    </location>
</feature>
<dbReference type="Proteomes" id="UP000008743">
    <property type="component" value="Unassembled WGS sequence"/>
</dbReference>
<accession>A0A0D2X5P5</accession>
<name>A0A0D2X5P5_CAPO3</name>
<protein>
    <submittedName>
        <fullName evidence="2">Uncharacterized protein</fullName>
    </submittedName>
</protein>
<feature type="region of interest" description="Disordered" evidence="1">
    <location>
        <begin position="145"/>
        <end position="170"/>
    </location>
</feature>
<gene>
    <name evidence="2" type="ORF">CAOG_008177</name>
</gene>
<evidence type="ECO:0000256" key="1">
    <source>
        <dbReference type="SAM" id="MobiDB-lite"/>
    </source>
</evidence>
<evidence type="ECO:0000313" key="2">
    <source>
        <dbReference type="EMBL" id="KJE98169.1"/>
    </source>
</evidence>
<keyword evidence="3" id="KW-1185">Reference proteome</keyword>
<evidence type="ECO:0000313" key="3">
    <source>
        <dbReference type="Proteomes" id="UP000008743"/>
    </source>
</evidence>
<dbReference type="EMBL" id="KE346376">
    <property type="protein sequence ID" value="KJE98169.1"/>
    <property type="molecule type" value="Genomic_DNA"/>
</dbReference>
<dbReference type="InParanoid" id="A0A0D2X5P5"/>
<proteinExistence type="predicted"/>
<feature type="compositionally biased region" description="Polar residues" evidence="1">
    <location>
        <begin position="8"/>
        <end position="20"/>
    </location>
</feature>
<sequence>MLPAQHAHATTASLPQSTPTGDRLLDRTDPSTTAANADPLSLVDFDEAAALERLQADSSVNGQDPLATARVKMLNPDKAIAQTTMTLQLASAPRHQEAFAKLVQRELQRHVLDGIASVSNSQGFTAQLCSPVKIAVLVVDRNRDSRSEQSPVDSRALEEPGAAYSWSAGHPDETRTILDTSDALEGVAVLQLTTFVRLAFPSDSRDGGGCLRLAFSLQPRMDAGRLNLVMHSVQLQPSTCSECPKAEPEVDWSLQPYSNALHALATAARAENISRLANTLLQNWLGHDALPHAVSLALAGVGPIAAPHGQLPPSWNAWIEPGPPRLVLEWRESRPDLPLLGDGTELFIQHFAQLSVIDVQVPCVRIAELVQSFLRKEVKEVFADATGRVQMSQVRVGCADQFNVDDPRISLTLEATLAMARRADAQSPWVNVNVDIRAFINIPGSLQTVVSHLTFLRPVPSGTNAPRGPGAQDGDWTAQATEAAKLFREDIRTRLQLALREFATLDRVLAHVRQQLAFPPQYRLEVHNVYTHRIDQSTVGATLTITHPFSALERTLAQFLAP</sequence>
<organism evidence="2 3">
    <name type="scientific">Capsaspora owczarzaki (strain ATCC 30864)</name>
    <dbReference type="NCBI Taxonomy" id="595528"/>
    <lineage>
        <taxon>Eukaryota</taxon>
        <taxon>Filasterea</taxon>
        <taxon>Capsaspora</taxon>
    </lineage>
</organism>